<evidence type="ECO:0000313" key="2">
    <source>
        <dbReference type="EMBL" id="RKR90179.1"/>
    </source>
</evidence>
<dbReference type="EMBL" id="RBKT01000001">
    <property type="protein sequence ID" value="RKR90179.1"/>
    <property type="molecule type" value="Genomic_DNA"/>
</dbReference>
<sequence length="99" mass="10310">MKAHRTDGVSLTFSLIFLGIAAWWLVAQSLDLSLPAVGWILAAALILVGVLGLLGALRSGRPAAESVPGGDPTLDLEPVAPTAVDLADTDQARVDDHRD</sequence>
<comment type="caution">
    <text evidence="2">The sequence shown here is derived from an EMBL/GenBank/DDBJ whole genome shotgun (WGS) entry which is preliminary data.</text>
</comment>
<accession>A0A495JQ54</accession>
<proteinExistence type="predicted"/>
<keyword evidence="1" id="KW-1133">Transmembrane helix</keyword>
<feature type="transmembrane region" description="Helical" evidence="1">
    <location>
        <begin position="36"/>
        <end position="57"/>
    </location>
</feature>
<evidence type="ECO:0000256" key="1">
    <source>
        <dbReference type="SAM" id="Phobius"/>
    </source>
</evidence>
<feature type="transmembrane region" description="Helical" evidence="1">
    <location>
        <begin position="12"/>
        <end position="30"/>
    </location>
</feature>
<keyword evidence="1" id="KW-0472">Membrane</keyword>
<dbReference type="RefSeq" id="WP_211349334.1">
    <property type="nucleotide sequence ID" value="NZ_RBKT01000001.1"/>
</dbReference>
<keyword evidence="1" id="KW-0812">Transmembrane</keyword>
<gene>
    <name evidence="2" type="ORF">BDK92_4547</name>
</gene>
<keyword evidence="3" id="KW-1185">Reference proteome</keyword>
<name>A0A495JQ54_9ACTN</name>
<protein>
    <submittedName>
        <fullName evidence="2">Uncharacterized protein</fullName>
    </submittedName>
</protein>
<evidence type="ECO:0000313" key="3">
    <source>
        <dbReference type="Proteomes" id="UP000277671"/>
    </source>
</evidence>
<reference evidence="2 3" key="1">
    <citation type="submission" date="2018-10" db="EMBL/GenBank/DDBJ databases">
        <title>Sequencing the genomes of 1000 actinobacteria strains.</title>
        <authorList>
            <person name="Klenk H.-P."/>
        </authorList>
    </citation>
    <scope>NUCLEOTIDE SEQUENCE [LARGE SCALE GENOMIC DNA]</scope>
    <source>
        <strain evidence="2 3">DSM 45175</strain>
    </source>
</reference>
<organism evidence="2 3">
    <name type="scientific">Micromonospora pisi</name>
    <dbReference type="NCBI Taxonomy" id="589240"/>
    <lineage>
        <taxon>Bacteria</taxon>
        <taxon>Bacillati</taxon>
        <taxon>Actinomycetota</taxon>
        <taxon>Actinomycetes</taxon>
        <taxon>Micromonosporales</taxon>
        <taxon>Micromonosporaceae</taxon>
        <taxon>Micromonospora</taxon>
    </lineage>
</organism>
<dbReference type="Proteomes" id="UP000277671">
    <property type="component" value="Unassembled WGS sequence"/>
</dbReference>
<dbReference type="AlphaFoldDB" id="A0A495JQ54"/>